<accession>A0A1Z3HU47</accession>
<name>A0A1Z3HU47_9CYAN</name>
<sequence length="142" mass="15090">MGSPKPFNDFIDEDAMKLHPLLSLSIVGLGLAATPALARPEIASGDLRLDVGSQGCLDRADSFITELGVQSDSGEIDRTGYFNDGAFRILCYQQSEDQSMAIVFASHDESAEVATSFVQFVMGKLAQPDEGSPDSSPAESSL</sequence>
<dbReference type="STRING" id="1641165.XM38_02000"/>
<keyword evidence="2" id="KW-1185">Reference proteome</keyword>
<gene>
    <name evidence="1" type="ORF">XM38_047860</name>
</gene>
<dbReference type="Proteomes" id="UP000191901">
    <property type="component" value="Chromosome"/>
</dbReference>
<dbReference type="AlphaFoldDB" id="A0A1Z3HU47"/>
<organism evidence="1 2">
    <name type="scientific">Halomicronema hongdechloris C2206</name>
    <dbReference type="NCBI Taxonomy" id="1641165"/>
    <lineage>
        <taxon>Bacteria</taxon>
        <taxon>Bacillati</taxon>
        <taxon>Cyanobacteriota</taxon>
        <taxon>Cyanophyceae</taxon>
        <taxon>Nodosilineales</taxon>
        <taxon>Nodosilineaceae</taxon>
        <taxon>Halomicronema</taxon>
    </lineage>
</organism>
<evidence type="ECO:0000313" key="2">
    <source>
        <dbReference type="Proteomes" id="UP000191901"/>
    </source>
</evidence>
<dbReference type="EMBL" id="CP021983">
    <property type="protein sequence ID" value="ASC73813.1"/>
    <property type="molecule type" value="Genomic_DNA"/>
</dbReference>
<proteinExistence type="predicted"/>
<dbReference type="KEGG" id="hhg:XM38_047860"/>
<reference evidence="1 2" key="1">
    <citation type="journal article" date="2016" name="Biochim. Biophys. Acta">
        <title>Characterization of red-shifted phycobilisomes isolated from the chlorophyll f-containing cyanobacterium Halomicronema hongdechloris.</title>
        <authorList>
            <person name="Li Y."/>
            <person name="Lin Y."/>
            <person name="Garvey C.J."/>
            <person name="Birch D."/>
            <person name="Corkery R.W."/>
            <person name="Loughlin P.C."/>
            <person name="Scheer H."/>
            <person name="Willows R.D."/>
            <person name="Chen M."/>
        </authorList>
    </citation>
    <scope>NUCLEOTIDE SEQUENCE [LARGE SCALE GENOMIC DNA]</scope>
    <source>
        <strain evidence="1 2">C2206</strain>
    </source>
</reference>
<protein>
    <submittedName>
        <fullName evidence="1">Uncharacterized protein</fullName>
    </submittedName>
</protein>
<evidence type="ECO:0000313" key="1">
    <source>
        <dbReference type="EMBL" id="ASC73813.1"/>
    </source>
</evidence>